<protein>
    <submittedName>
        <fullName evidence="2">NACHT domain-containing protein</fullName>
    </submittedName>
</protein>
<evidence type="ECO:0000313" key="1">
    <source>
        <dbReference type="Proteomes" id="UP000887561"/>
    </source>
</evidence>
<sequence length="547" mass="61741">MFKSDKLQHQSSKKSKEKFLKDHHQQHGGAFVIKRPAHLRSAAIDSPATSSQNDSQILRSHVLLAVFPSLEEFTHEREVLRGVLTDLQQYFCDLDIELECCTLFEKGDILKCMDDYLLLADTLSGPNSTALVFVGDRYGEELLPIEAALELADDAGLLLEQFYHLDRTREPQVYQLIANRDPVGARKLCNGIKRCAARAFEDGAFGHLNITQEDQKSNTHFTKSFIELCANAAKANAHSLIISRRFENIPATSSGMERLMDPSGSEAAKRLNFYKNKISSANNKTAEQQYLSFLLDLKEYLINEQQQRLLPPTPKLSVLEQQLKIARAEETIHNAHLLSRTPKYWIPRKRLDTQIDSIITKISQLLKEQNSNNSTFYIQFYGLPGSGKTATLCRLRQLLENKFGKKDEDDGNESSSLPNFVFITRFIHLTDGAVFANEMLRNIFLSVCDKLKRPDLATAFIKAFHIKAILATAKTAFGTQQSPIIFILLDDVNLIKFGRTLGRIKHILKKLLPNICFICTSSSNISIPIFAPHTMELLELASPTLDE</sequence>
<proteinExistence type="predicted"/>
<dbReference type="InterPro" id="IPR027417">
    <property type="entry name" value="P-loop_NTPase"/>
</dbReference>
<reference evidence="2" key="1">
    <citation type="submission" date="2022-11" db="UniProtKB">
        <authorList>
            <consortium name="WormBaseParasite"/>
        </authorList>
    </citation>
    <scope>IDENTIFICATION</scope>
</reference>
<dbReference type="WBParaSite" id="scaffold11779_cov209.g15872">
    <property type="protein sequence ID" value="scaffold11779_cov209.g15872"/>
    <property type="gene ID" value="scaffold11779_cov209.g15872"/>
</dbReference>
<dbReference type="Proteomes" id="UP000887561">
    <property type="component" value="Unplaced"/>
</dbReference>
<organism evidence="1 2">
    <name type="scientific">Meloidogyne javanica</name>
    <name type="common">Root-knot nematode worm</name>
    <dbReference type="NCBI Taxonomy" id="6303"/>
    <lineage>
        <taxon>Eukaryota</taxon>
        <taxon>Metazoa</taxon>
        <taxon>Ecdysozoa</taxon>
        <taxon>Nematoda</taxon>
        <taxon>Chromadorea</taxon>
        <taxon>Rhabditida</taxon>
        <taxon>Tylenchina</taxon>
        <taxon>Tylenchomorpha</taxon>
        <taxon>Tylenchoidea</taxon>
        <taxon>Meloidogynidae</taxon>
        <taxon>Meloidogyninae</taxon>
        <taxon>Meloidogyne</taxon>
        <taxon>Meloidogyne incognita group</taxon>
    </lineage>
</organism>
<dbReference type="Gene3D" id="3.40.50.300">
    <property type="entry name" value="P-loop containing nucleotide triphosphate hydrolases"/>
    <property type="match status" value="1"/>
</dbReference>
<name>A0A915LJV6_MELJA</name>
<evidence type="ECO:0000313" key="2">
    <source>
        <dbReference type="WBParaSite" id="scaffold11779_cov209.g15872"/>
    </source>
</evidence>
<dbReference type="SUPFAM" id="SSF52540">
    <property type="entry name" value="P-loop containing nucleoside triphosphate hydrolases"/>
    <property type="match status" value="1"/>
</dbReference>
<dbReference type="AlphaFoldDB" id="A0A915LJV6"/>
<accession>A0A915LJV6</accession>
<keyword evidence="1" id="KW-1185">Reference proteome</keyword>